<name>A0A846YIM8_9NOCA</name>
<dbReference type="RefSeq" id="WP_084492796.1">
    <property type="nucleotide sequence ID" value="NZ_JAAXOT010000006.1"/>
</dbReference>
<evidence type="ECO:0000256" key="1">
    <source>
        <dbReference type="SAM" id="MobiDB-lite"/>
    </source>
</evidence>
<dbReference type="InterPro" id="IPR036249">
    <property type="entry name" value="Thioredoxin-like_sf"/>
</dbReference>
<keyword evidence="4" id="KW-1185">Reference proteome</keyword>
<dbReference type="InterPro" id="IPR001853">
    <property type="entry name" value="DSBA-like_thioredoxin_dom"/>
</dbReference>
<dbReference type="Gene3D" id="3.40.30.10">
    <property type="entry name" value="Glutaredoxin"/>
    <property type="match status" value="1"/>
</dbReference>
<dbReference type="Proteomes" id="UP000570678">
    <property type="component" value="Unassembled WGS sequence"/>
</dbReference>
<comment type="caution">
    <text evidence="3">The sequence shown here is derived from an EMBL/GenBank/DDBJ whole genome shotgun (WGS) entry which is preliminary data.</text>
</comment>
<dbReference type="SUPFAM" id="SSF52833">
    <property type="entry name" value="Thioredoxin-like"/>
    <property type="match status" value="1"/>
</dbReference>
<evidence type="ECO:0000259" key="2">
    <source>
        <dbReference type="Pfam" id="PF01323"/>
    </source>
</evidence>
<organism evidence="3 4">
    <name type="scientific">Nocardia flavorosea</name>
    <dbReference type="NCBI Taxonomy" id="53429"/>
    <lineage>
        <taxon>Bacteria</taxon>
        <taxon>Bacillati</taxon>
        <taxon>Actinomycetota</taxon>
        <taxon>Actinomycetes</taxon>
        <taxon>Mycobacteriales</taxon>
        <taxon>Nocardiaceae</taxon>
        <taxon>Nocardia</taxon>
    </lineage>
</organism>
<evidence type="ECO:0000313" key="4">
    <source>
        <dbReference type="Proteomes" id="UP000570678"/>
    </source>
</evidence>
<feature type="region of interest" description="Disordered" evidence="1">
    <location>
        <begin position="67"/>
        <end position="94"/>
    </location>
</feature>
<evidence type="ECO:0000313" key="3">
    <source>
        <dbReference type="EMBL" id="NKY57432.1"/>
    </source>
</evidence>
<dbReference type="GO" id="GO:0016491">
    <property type="term" value="F:oxidoreductase activity"/>
    <property type="evidence" value="ECO:0007669"/>
    <property type="project" value="InterPro"/>
</dbReference>
<protein>
    <recommendedName>
        <fullName evidence="2">DSBA-like thioredoxin domain-containing protein</fullName>
    </recommendedName>
</protein>
<dbReference type="Pfam" id="PF01323">
    <property type="entry name" value="DSBA"/>
    <property type="match status" value="1"/>
</dbReference>
<gene>
    <name evidence="3" type="ORF">HGA15_14975</name>
</gene>
<accession>A0A846YIM8</accession>
<reference evidence="3 4" key="1">
    <citation type="submission" date="2020-04" db="EMBL/GenBank/DDBJ databases">
        <title>MicrobeNet Type strains.</title>
        <authorList>
            <person name="Nicholson A.C."/>
        </authorList>
    </citation>
    <scope>NUCLEOTIDE SEQUENCE [LARGE SCALE GENOMIC DNA]</scope>
    <source>
        <strain evidence="3 4">JCM 3332</strain>
    </source>
</reference>
<dbReference type="PANTHER" id="PTHR13887">
    <property type="entry name" value="GLUTATHIONE S-TRANSFERASE KAPPA"/>
    <property type="match status" value="1"/>
</dbReference>
<dbReference type="AlphaFoldDB" id="A0A846YIM8"/>
<proteinExistence type="predicted"/>
<sequence>MSPPTHVREVLTDRSRYADAVRAGEQEATRLGITGVPFYVIDGKYAVSGAQPTEVFTEALRRAWDDRPTLEPVGTGAEARGPDRCALPGAPSTD</sequence>
<dbReference type="EMBL" id="JAAXOT010000006">
    <property type="protein sequence ID" value="NKY57432.1"/>
    <property type="molecule type" value="Genomic_DNA"/>
</dbReference>
<feature type="domain" description="DSBA-like thioredoxin" evidence="2">
    <location>
        <begin position="12"/>
        <end position="60"/>
    </location>
</feature>
<dbReference type="PANTHER" id="PTHR13887:SF41">
    <property type="entry name" value="THIOREDOXIN SUPERFAMILY PROTEIN"/>
    <property type="match status" value="1"/>
</dbReference>